<dbReference type="InterPro" id="IPR050557">
    <property type="entry name" value="RTX_toxin/Mannuronan_C5-epim"/>
</dbReference>
<protein>
    <recommendedName>
        <fullName evidence="4">Haemolysin-type calcium binding-related domain-containing protein</fullName>
    </recommendedName>
</protein>
<dbReference type="InterPro" id="IPR011049">
    <property type="entry name" value="Serralysin-like_metalloprot_C"/>
</dbReference>
<name>A0A4Q9H0T4_9BURK</name>
<evidence type="ECO:0000256" key="3">
    <source>
        <dbReference type="ARBA" id="ARBA00022837"/>
    </source>
</evidence>
<keyword evidence="3" id="KW-0106">Calcium</keyword>
<dbReference type="Gene3D" id="2.150.10.10">
    <property type="entry name" value="Serralysin-like metalloprotease, C-terminal"/>
    <property type="match status" value="10"/>
</dbReference>
<dbReference type="Proteomes" id="UP000292120">
    <property type="component" value="Unassembled WGS sequence"/>
</dbReference>
<keyword evidence="2" id="KW-0964">Secreted</keyword>
<reference evidence="5 6" key="1">
    <citation type="submission" date="2019-02" db="EMBL/GenBank/DDBJ databases">
        <title>Aquabacterium sp. strain KMB7.</title>
        <authorList>
            <person name="Chen W.-M."/>
        </authorList>
    </citation>
    <scope>NUCLEOTIDE SEQUENCE [LARGE SCALE GENOMIC DNA]</scope>
    <source>
        <strain evidence="5 6">KMB7</strain>
    </source>
</reference>
<dbReference type="EMBL" id="SIXI01000002">
    <property type="protein sequence ID" value="TBO32909.1"/>
    <property type="molecule type" value="Genomic_DNA"/>
</dbReference>
<dbReference type="InterPro" id="IPR018511">
    <property type="entry name" value="Hemolysin-typ_Ca-bd_CS"/>
</dbReference>
<dbReference type="PANTHER" id="PTHR38340">
    <property type="entry name" value="S-LAYER PROTEIN"/>
    <property type="match status" value="1"/>
</dbReference>
<evidence type="ECO:0000256" key="1">
    <source>
        <dbReference type="ARBA" id="ARBA00004613"/>
    </source>
</evidence>
<dbReference type="OrthoDB" id="8607307at2"/>
<dbReference type="Pfam" id="PF06594">
    <property type="entry name" value="HCBP_related"/>
    <property type="match status" value="1"/>
</dbReference>
<dbReference type="InterPro" id="IPR010566">
    <property type="entry name" value="Haemolys_ca-bd"/>
</dbReference>
<organism evidence="5 6">
    <name type="scientific">Aquabacterium lacunae</name>
    <dbReference type="NCBI Taxonomy" id="2528630"/>
    <lineage>
        <taxon>Bacteria</taxon>
        <taxon>Pseudomonadati</taxon>
        <taxon>Pseudomonadota</taxon>
        <taxon>Betaproteobacteria</taxon>
        <taxon>Burkholderiales</taxon>
        <taxon>Aquabacterium</taxon>
    </lineage>
</organism>
<gene>
    <name evidence="5" type="ORF">EYS42_07020</name>
</gene>
<dbReference type="GO" id="GO:0005509">
    <property type="term" value="F:calcium ion binding"/>
    <property type="evidence" value="ECO:0007669"/>
    <property type="project" value="InterPro"/>
</dbReference>
<comment type="subcellular location">
    <subcellularLocation>
        <location evidence="1">Secreted</location>
    </subcellularLocation>
</comment>
<dbReference type="PROSITE" id="PS00330">
    <property type="entry name" value="HEMOLYSIN_CALCIUM"/>
    <property type="match status" value="15"/>
</dbReference>
<dbReference type="Gene3D" id="2.160.20.160">
    <property type="match status" value="1"/>
</dbReference>
<evidence type="ECO:0000259" key="4">
    <source>
        <dbReference type="Pfam" id="PF06594"/>
    </source>
</evidence>
<keyword evidence="6" id="KW-1185">Reference proteome</keyword>
<sequence>MLTHHSAREQQMASVTTTYNAYGEPVLQTWTLQPNDTQISDLNGSDTYIVNQLDGTVRLYDRYNDTSSDGEYNRIVYNGPDASRTLTPADLLINVQGGDIEITLKQTEEDAAPANGRLVLVDAVWDGVGPFYDWAVNSNVISSIQLGTSWYSFSDLAQKGAQPNTVNGTDQTDSLRGNHWRDLIQGGEGADELRGMAERDTLQGQAGDDTLWGGGDEDFLDGGIGNDLLAGGYGDDTLFGAAGTDTLIGNQGSNVYILSPSGQDVIDNRGGAPFSIRFTTDTEATLNKVDLSGLLYTSTHYANLYTAGSYTLNAQVSEAALDGDSLQFQRWGDTLRLTVNDTTGQAYSADILHYWGAEADAAGTFTLGRLGTYNRQSIEEQGLLDNGANTYGAPLTTGNTLLHLDAKQGDDVLSMGEVGGTVTLGEGRDTLVSNLFNGTGPDKGQTLVITDFGARTEPDQLVLRSPESLGVNDFLFARDGRRLVIRDADGYARSVNGAPGEADASSRIVLENFFGDDGQPKATDSTITLPDGTVLIWSDIPFATTDSTIQNGTAGADTLKGAMGNDTLRGGDGDDLIDGGYGVNNLYGGQGNDTLKGGSIMDWMLDITGNDTIVIRPHASAVLAPLATDIGNAEKWQAENIQVMLNGRSSQDIAGVSHGHLRYQLLASINPYRNPQQEQGPAHYKGRWLPAIESEFVDDPAGTHSLLVTFNDGSTIALLAAVNNNITDRKVFDQLVFDDTTLTVQDLLKLGTQADKITSGDLFGLPEGGLLDGQGKVGVVGNVGDDTIVGSAYGVNNSAGSDTFVIRPGEKISLTAFDVQDLAETTDRIVFEGTTAESQLRVKYVGPTNGTSDTNAVTHLQLTVQLPDGTTTHTADLPYAWIGQERAWASAFDEVQLGTGPVLQLRNIAEQIEGTDGADTLLTFDGRRRIQGLAGDDTLYGSASAETLEGGSGNNLLIAGDGNDVLISTGSHDTLNGGLGDDVFEISNLTGIAEITPLGKDLIRFTGTLRPEDLRLEWDKTATNAGLKAYTLRFAGQTTEVRIANTQDTRNLRIQFGDAPSVTLDELVSNTIAGLTSPASGLIQGSPANDSLLGLSGNDTLRGVSGKDLYVGGQGNDLIELGADADTVRYAFGDGMDTIRSVSAQDLIELDWKQASVPMYIGSSYSGQGGLVVSASSPYPNEQGMLFEGLAKSGTVRLQFSDGVQATSGLTTTLTGTQADNLLDTRTLKADVLQGMDGNDTLIAGPWGVTLDGGRGDDTLLFETSQTSAGVYDRTPIVYRQGDGHDTVILGGNGMTLKFGEGITRGSLALEQSSLNPTLYRLHIGGTEGSLTFQNMGQPKDYLINFSDGSAGTLGELSVTRSAFGEVGTTVTGTDAPETLQGTAGDDLIQSGMGNDVVSGGQGRDTIQYTMGGGSDTIYADHLDVLQLSAPWPAYLGVDVLPVLAGDQDLRIRIQDTDDVLTLANIGSWDGLSVKIGYNSLISGTELIHQGRLKAPVLREGTDLPELITGFNGHDTLIGGGGNDTLIGGFGDNLLDGGQGDDLIKNSGRFTLKFQKGDGKDTLDGAGAAVLFGPGLLRESLRVLTESTARGEVITIGFSDSNDQLTLPTTLFPLYPRDDYLLDDSTVLTFADGSEVTVNDLWLQASTGKALSMRGTDAADTLIGTDQPDTLLGLGGDDLLEGGAGNDLLRGGTGNDEVTGGEGADTIAVAKGDGFDLIHVDNQDMLYLPDVSGMSELSLQPFEMGDASLSFTMHGGTTGITLDRVGSWDDLQIHFDPRYANTTVITGKELLRATGAWQGTSLTGTDTADTLNGTPMDDTLSGMGGNDRLNGGDGDDVLTGGKGNDLVSGGAGHDTIYFRAKDGQDTLNADNQDTVILDNSLIVAVRPFRDGDTTLTIGFYNTTDTIQLTAPGNWDNLVVKSFTGPDWTGAKLLQEARNLVPLSLKGTDQDDLLEGRLGNDTINGGAGNDTLIGGPGSNKLTGGTGNDELFGGYSDDTFYFRANDGQDVIHGDQFDTLVLGAGLTYNSLTFQPFTERYGNLVFGFANSTDQITVVNVGDYSEMAIQFADGYRTRVGALVQAAQALAPLVLTGTSSDDTLVGRSGNDTLRGGLGNDEITGGLGNDEITGGEGADTVYFNAGDGQDLIHADSLDSLSFRAGITQASLQLQAFKAGDTALTFAVGTGTGSDRITLDNAGTWDGLTVQFADGTRTTGAALLQTARDLAPLNLQGTDAAEALTGKNGADTLIGGGGNDTLKGGLANDQLTGGLGNDEITGGEGADTVYFNTGNGQDLVHADSLDTLSFGEGITQDSLQLQAFKAGDTVLTFAVGSASIDRITLDNAGTWDGLAVQFADGTATTGAALLQAARDLAPLNLQGTDAAEALTGKNGADTLLGGGGNDSLSGGLANDQLTGGLGNDEITGGDGADTVFFNLGDGQDLIHADSLDTLSFGAGITQASLQLEAFKAGDTALTFAVGTATSTDRITLDNAGTWDGLAVQFADGTATTGAALLQAARDLAPLNLQGTDAAEALTGKNGADTLLGGGGNDTLKGGLANDQLTGGLGNDEITGGEGADTVFFNAGDGQDLVHADSLDTLVLGAGLNRSSLQLSQLPTTGGNELSLGFAGRTDRITLDQLGSWDGLTVQFADGTRTTGAALIEEARVQPLTLKGTSGKDTLTGQSKADTLSGLGGNDTLIGNQGNDTLMGGTGADTYRFKRGDGQDTLIENDFNTLSKDVLAFGDVAANQLWFTRSGQSLVVSVIGTQDRVTVQDWFKGSAYRVEAFTSSDGRSLSSSKVNSLVSAMAKFSAPAEGTTTLPTATAKALQPVLASSWV</sequence>
<evidence type="ECO:0000313" key="5">
    <source>
        <dbReference type="EMBL" id="TBO32909.1"/>
    </source>
</evidence>
<feature type="domain" description="Haemolysin-type calcium binding-related" evidence="4">
    <location>
        <begin position="2753"/>
        <end position="2789"/>
    </location>
</feature>
<dbReference type="InterPro" id="IPR001343">
    <property type="entry name" value="Hemolysn_Ca-bd"/>
</dbReference>
<dbReference type="Pfam" id="PF00353">
    <property type="entry name" value="HemolysinCabind"/>
    <property type="match status" value="17"/>
</dbReference>
<dbReference type="PANTHER" id="PTHR38340:SF1">
    <property type="entry name" value="S-LAYER PROTEIN"/>
    <property type="match status" value="1"/>
</dbReference>
<evidence type="ECO:0000256" key="2">
    <source>
        <dbReference type="ARBA" id="ARBA00022525"/>
    </source>
</evidence>
<accession>A0A4Q9H0T4</accession>
<evidence type="ECO:0000313" key="6">
    <source>
        <dbReference type="Proteomes" id="UP000292120"/>
    </source>
</evidence>
<dbReference type="SUPFAM" id="SSF51120">
    <property type="entry name" value="beta-Roll"/>
    <property type="match status" value="15"/>
</dbReference>
<dbReference type="GO" id="GO:0005576">
    <property type="term" value="C:extracellular region"/>
    <property type="evidence" value="ECO:0007669"/>
    <property type="project" value="UniProtKB-SubCell"/>
</dbReference>
<proteinExistence type="predicted"/>
<comment type="caution">
    <text evidence="5">The sequence shown here is derived from an EMBL/GenBank/DDBJ whole genome shotgun (WGS) entry which is preliminary data.</text>
</comment>
<dbReference type="PRINTS" id="PR00313">
    <property type="entry name" value="CABNDNGRPT"/>
</dbReference>